<protein>
    <submittedName>
        <fullName evidence="1">Uncharacterized protein</fullName>
    </submittedName>
</protein>
<keyword evidence="2" id="KW-1185">Reference proteome</keyword>
<gene>
    <name evidence="1" type="ORF">G2W53_008380</name>
</gene>
<evidence type="ECO:0000313" key="1">
    <source>
        <dbReference type="EMBL" id="KAF7839898.1"/>
    </source>
</evidence>
<sequence length="49" mass="5924">MDDFKVIPWSFKSRSPSSNRLIELIRLFLKAMDDFKLFEEDLWCSINIK</sequence>
<dbReference type="EMBL" id="JAAIUW010000003">
    <property type="protein sequence ID" value="KAF7839898.1"/>
    <property type="molecule type" value="Genomic_DNA"/>
</dbReference>
<accession>A0A834X8M8</accession>
<evidence type="ECO:0000313" key="2">
    <source>
        <dbReference type="Proteomes" id="UP000634136"/>
    </source>
</evidence>
<organism evidence="1 2">
    <name type="scientific">Senna tora</name>
    <dbReference type="NCBI Taxonomy" id="362788"/>
    <lineage>
        <taxon>Eukaryota</taxon>
        <taxon>Viridiplantae</taxon>
        <taxon>Streptophyta</taxon>
        <taxon>Embryophyta</taxon>
        <taxon>Tracheophyta</taxon>
        <taxon>Spermatophyta</taxon>
        <taxon>Magnoliopsida</taxon>
        <taxon>eudicotyledons</taxon>
        <taxon>Gunneridae</taxon>
        <taxon>Pentapetalae</taxon>
        <taxon>rosids</taxon>
        <taxon>fabids</taxon>
        <taxon>Fabales</taxon>
        <taxon>Fabaceae</taxon>
        <taxon>Caesalpinioideae</taxon>
        <taxon>Cassia clade</taxon>
        <taxon>Senna</taxon>
    </lineage>
</organism>
<dbReference type="AlphaFoldDB" id="A0A834X8M8"/>
<dbReference type="Proteomes" id="UP000634136">
    <property type="component" value="Unassembled WGS sequence"/>
</dbReference>
<reference evidence="1" key="1">
    <citation type="submission" date="2020-09" db="EMBL/GenBank/DDBJ databases">
        <title>Genome-Enabled Discovery of Anthraquinone Biosynthesis in Senna tora.</title>
        <authorList>
            <person name="Kang S.-H."/>
            <person name="Pandey R.P."/>
            <person name="Lee C.-M."/>
            <person name="Sim J.-S."/>
            <person name="Jeong J.-T."/>
            <person name="Choi B.-S."/>
            <person name="Jung M."/>
            <person name="Ginzburg D."/>
            <person name="Zhao K."/>
            <person name="Won S.Y."/>
            <person name="Oh T.-J."/>
            <person name="Yu Y."/>
            <person name="Kim N.-H."/>
            <person name="Lee O.R."/>
            <person name="Lee T.-H."/>
            <person name="Bashyal P."/>
            <person name="Kim T.-S."/>
            <person name="Lee W.-H."/>
            <person name="Kawkins C."/>
            <person name="Kim C.-K."/>
            <person name="Kim J.S."/>
            <person name="Ahn B.O."/>
            <person name="Rhee S.Y."/>
            <person name="Sohng J.K."/>
        </authorList>
    </citation>
    <scope>NUCLEOTIDE SEQUENCE</scope>
    <source>
        <tissue evidence="1">Leaf</tissue>
    </source>
</reference>
<proteinExistence type="predicted"/>
<comment type="caution">
    <text evidence="1">The sequence shown here is derived from an EMBL/GenBank/DDBJ whole genome shotgun (WGS) entry which is preliminary data.</text>
</comment>
<name>A0A834X8M8_9FABA</name>